<reference evidence="2" key="1">
    <citation type="submission" date="2014-03" db="EMBL/GenBank/DDBJ databases">
        <title>A sequence of cellulolytic fosmid clone of goat rumen metagenome.</title>
        <authorList>
            <person name="Lee K.-T."/>
            <person name="Kim J.-Y."/>
            <person name="Kim Y.-J."/>
            <person name="Ahn J.-H."/>
            <person name="Park M.-N."/>
            <person name="Kim J.-H."/>
            <person name="Kim T.-H."/>
        </authorList>
    </citation>
    <scope>NUCLEOTIDE SEQUENCE</scope>
</reference>
<name>A0A0B4N0P5_9BACT</name>
<feature type="signal peptide" evidence="1">
    <location>
        <begin position="1"/>
        <end position="23"/>
    </location>
</feature>
<evidence type="ECO:0000256" key="1">
    <source>
        <dbReference type="SAM" id="SignalP"/>
    </source>
</evidence>
<dbReference type="EMBL" id="KJ631405">
    <property type="protein sequence ID" value="AIF26270.1"/>
    <property type="molecule type" value="Genomic_DNA"/>
</dbReference>
<dbReference type="InterPro" id="IPR011990">
    <property type="entry name" value="TPR-like_helical_dom_sf"/>
</dbReference>
<dbReference type="Pfam" id="PF12771">
    <property type="entry name" value="SusD-like_2"/>
    <property type="match status" value="1"/>
</dbReference>
<sequence length="571" mass="63593">MKKLFAIIPALALLLGVSACSDAYLEDLNTDKSKATTMDANALLTNALLQPYGDFGLMDTYRSYITGFTQHMAGGWNVTNYAGSVHANNDQMRLVWDQFYQVGIKNLVDGIANSASQPNLNAVLRIHFVYMISILTDIYGDVPCSEAGKGYTNGIYMPKYDSQKDIYDFFFTELAACAEQLGAGTDVVTGDVTAFDGNVTQWKKYANSLRMRFAMRISNVDPDKAKAEFEAALAANGGYIDTAADDAYVRYINGPFTLYDGSRDLDYRVNAFGEILYGQDPESPSFICATLFNQLKNSNDPRLYRIVRHYINTKRNDMTPEGNVDVTDEVRAWENGVGGGSHPCNPGAAWYNNWVNAPANSEIPTLAALVAQDPAAGYDQNNYPARMIRPFLSVEFERPDRPGILLTSAEVEFLLAEAKLKGWNVTGTAEEHFQAGVTASMELLNKHYLPETQKISNAEISAFETALLANPVDVEAINTQAWILHLTNPSEAWANLRRSDYPVLMDRARLETFGDWTYDDDNLQTPTRLKYPNDEAKYNAVNYQAALDKLAGGKDDWHARLWWDTADIHVQ</sequence>
<protein>
    <submittedName>
        <fullName evidence="2">Putative lipoprotein</fullName>
    </submittedName>
</protein>
<proteinExistence type="predicted"/>
<dbReference type="SUPFAM" id="SSF48452">
    <property type="entry name" value="TPR-like"/>
    <property type="match status" value="1"/>
</dbReference>
<organism evidence="2">
    <name type="scientific">uncultured bacterium Lq_025_E06</name>
    <dbReference type="NCBI Taxonomy" id="1489290"/>
    <lineage>
        <taxon>Bacteria</taxon>
        <taxon>environmental samples</taxon>
    </lineage>
</organism>
<keyword evidence="2" id="KW-0449">Lipoprotein</keyword>
<dbReference type="AlphaFoldDB" id="A0A0B4N0P5"/>
<dbReference type="PROSITE" id="PS51257">
    <property type="entry name" value="PROKAR_LIPOPROTEIN"/>
    <property type="match status" value="1"/>
</dbReference>
<accession>A0A0B4N0P5</accession>
<keyword evidence="1" id="KW-0732">Signal</keyword>
<dbReference type="Pfam" id="PF12741">
    <property type="entry name" value="SusD-like"/>
    <property type="match status" value="1"/>
</dbReference>
<dbReference type="Gene3D" id="1.25.40.390">
    <property type="match status" value="1"/>
</dbReference>
<feature type="chain" id="PRO_5002095346" evidence="1">
    <location>
        <begin position="24"/>
        <end position="571"/>
    </location>
</feature>
<dbReference type="InterPro" id="IPR024302">
    <property type="entry name" value="SusD-like"/>
</dbReference>
<evidence type="ECO:0000313" key="2">
    <source>
        <dbReference type="EMBL" id="AIF26270.1"/>
    </source>
</evidence>
<dbReference type="InterPro" id="IPR041662">
    <property type="entry name" value="SusD-like_2"/>
</dbReference>